<feature type="chain" id="PRO_5022171655" evidence="8">
    <location>
        <begin position="20"/>
        <end position="494"/>
    </location>
</feature>
<keyword evidence="8" id="KW-0732">Signal</keyword>
<dbReference type="OrthoDB" id="127236at2"/>
<sequence length="494" mass="54620">MRLPMLALTIVFAGSTAFAQDGTVSLTLKEALRQAVEKNLDVRAELYNPAQAEADLRKNRAIYETHLTLGTSYQDSTTVAISRVSGNKVKTFKIAPGAYRLLPTGGTVSLAYDNLYTDTNSSFATFNNYWQSDVTLSLSQPLLKNFGRDTTELNIRVAELSKDGSLKRFKGKLLSTVAQVESEYYKLGSLRDDLASKRVSLDLAKRVLSETEARVKAGVLPAMEILNAQFGVASREKDVIDAEKVVRDQVDLLRVLLHMEGAGDIVTTDTPSRTEFSMNEDDAIRRALAQRPELEELQSQLATSEVQTRVAKARTLPDLNLNASVAMTGLAERYVRTVEQVGSTDYPVWNIGLQLDYPLGNQSAENDYIKSRLKTEQTRVQISSLLEAIMAETRTSLRAVQTTYKQLEVTDRGRAYAEERLKAYLKKNEVGLATTKDVLDVENDLATARSNQIKAQVAYVTAISQLLKATGDLLEREGITVSAAPADALYRDTR</sequence>
<dbReference type="InterPro" id="IPR051906">
    <property type="entry name" value="TolC-like"/>
</dbReference>
<dbReference type="Gene3D" id="1.20.1600.10">
    <property type="entry name" value="Outer membrane efflux proteins (OEP)"/>
    <property type="match status" value="1"/>
</dbReference>
<keyword evidence="7" id="KW-0998">Cell outer membrane</keyword>
<keyword evidence="6" id="KW-0472">Membrane</keyword>
<protein>
    <submittedName>
        <fullName evidence="9">Outer membrane protein TolC</fullName>
    </submittedName>
</protein>
<dbReference type="PANTHER" id="PTHR30026:SF23">
    <property type="entry name" value="TO APRF-PUTATIVE OUTER MEMBRANE EFFLUX PROTEIN OR SECRETED ALKALINE PHOSPHATASE-RELATED"/>
    <property type="match status" value="1"/>
</dbReference>
<dbReference type="GO" id="GO:1990281">
    <property type="term" value="C:efflux pump complex"/>
    <property type="evidence" value="ECO:0007669"/>
    <property type="project" value="TreeGrafter"/>
</dbReference>
<comment type="subcellular location">
    <subcellularLocation>
        <location evidence="1">Cell outer membrane</location>
    </subcellularLocation>
</comment>
<evidence type="ECO:0000256" key="3">
    <source>
        <dbReference type="ARBA" id="ARBA00022448"/>
    </source>
</evidence>
<dbReference type="Pfam" id="PF02321">
    <property type="entry name" value="OEP"/>
    <property type="match status" value="2"/>
</dbReference>
<dbReference type="RefSeq" id="WP_145020425.1">
    <property type="nucleotide sequence ID" value="NZ_VLLN01000007.1"/>
</dbReference>
<gene>
    <name evidence="9" type="ORF">JN12_01438</name>
</gene>
<comment type="caution">
    <text evidence="9">The sequence shown here is derived from an EMBL/GenBank/DDBJ whole genome shotgun (WGS) entry which is preliminary data.</text>
</comment>
<dbReference type="GO" id="GO:0009279">
    <property type="term" value="C:cell outer membrane"/>
    <property type="evidence" value="ECO:0007669"/>
    <property type="project" value="UniProtKB-SubCell"/>
</dbReference>
<name>A0A562VP30_9BACT</name>
<organism evidence="9 10">
    <name type="scientific">Geobacter argillaceus</name>
    <dbReference type="NCBI Taxonomy" id="345631"/>
    <lineage>
        <taxon>Bacteria</taxon>
        <taxon>Pseudomonadati</taxon>
        <taxon>Thermodesulfobacteriota</taxon>
        <taxon>Desulfuromonadia</taxon>
        <taxon>Geobacterales</taxon>
        <taxon>Geobacteraceae</taxon>
        <taxon>Geobacter</taxon>
    </lineage>
</organism>
<keyword evidence="10" id="KW-1185">Reference proteome</keyword>
<evidence type="ECO:0000256" key="1">
    <source>
        <dbReference type="ARBA" id="ARBA00004442"/>
    </source>
</evidence>
<dbReference type="PANTHER" id="PTHR30026">
    <property type="entry name" value="OUTER MEMBRANE PROTEIN TOLC"/>
    <property type="match status" value="1"/>
</dbReference>
<dbReference type="AlphaFoldDB" id="A0A562VP30"/>
<dbReference type="Proteomes" id="UP000319449">
    <property type="component" value="Unassembled WGS sequence"/>
</dbReference>
<evidence type="ECO:0000313" key="9">
    <source>
        <dbReference type="EMBL" id="TWJ19638.1"/>
    </source>
</evidence>
<evidence type="ECO:0000256" key="2">
    <source>
        <dbReference type="ARBA" id="ARBA00007613"/>
    </source>
</evidence>
<comment type="similarity">
    <text evidence="2">Belongs to the outer membrane factor (OMF) (TC 1.B.17) family.</text>
</comment>
<dbReference type="SUPFAM" id="SSF56954">
    <property type="entry name" value="Outer membrane efflux proteins (OEP)"/>
    <property type="match status" value="1"/>
</dbReference>
<dbReference type="GO" id="GO:0015562">
    <property type="term" value="F:efflux transmembrane transporter activity"/>
    <property type="evidence" value="ECO:0007669"/>
    <property type="project" value="InterPro"/>
</dbReference>
<keyword evidence="5" id="KW-0812">Transmembrane</keyword>
<evidence type="ECO:0000256" key="8">
    <source>
        <dbReference type="SAM" id="SignalP"/>
    </source>
</evidence>
<evidence type="ECO:0000256" key="5">
    <source>
        <dbReference type="ARBA" id="ARBA00022692"/>
    </source>
</evidence>
<proteinExistence type="inferred from homology"/>
<evidence type="ECO:0000256" key="6">
    <source>
        <dbReference type="ARBA" id="ARBA00023136"/>
    </source>
</evidence>
<dbReference type="GO" id="GO:0015288">
    <property type="term" value="F:porin activity"/>
    <property type="evidence" value="ECO:0007669"/>
    <property type="project" value="TreeGrafter"/>
</dbReference>
<evidence type="ECO:0000313" key="10">
    <source>
        <dbReference type="Proteomes" id="UP000319449"/>
    </source>
</evidence>
<accession>A0A562VP30</accession>
<keyword evidence="3" id="KW-0813">Transport</keyword>
<evidence type="ECO:0000256" key="7">
    <source>
        <dbReference type="ARBA" id="ARBA00023237"/>
    </source>
</evidence>
<dbReference type="EMBL" id="VLLN01000007">
    <property type="protein sequence ID" value="TWJ19638.1"/>
    <property type="molecule type" value="Genomic_DNA"/>
</dbReference>
<dbReference type="InterPro" id="IPR003423">
    <property type="entry name" value="OMP_efflux"/>
</dbReference>
<keyword evidence="4" id="KW-1134">Transmembrane beta strand</keyword>
<evidence type="ECO:0000256" key="4">
    <source>
        <dbReference type="ARBA" id="ARBA00022452"/>
    </source>
</evidence>
<feature type="signal peptide" evidence="8">
    <location>
        <begin position="1"/>
        <end position="19"/>
    </location>
</feature>
<reference evidence="9 10" key="1">
    <citation type="submission" date="2019-07" db="EMBL/GenBank/DDBJ databases">
        <title>Genomic Encyclopedia of Archaeal and Bacterial Type Strains, Phase II (KMG-II): from individual species to whole genera.</title>
        <authorList>
            <person name="Goeker M."/>
        </authorList>
    </citation>
    <scope>NUCLEOTIDE SEQUENCE [LARGE SCALE GENOMIC DNA]</scope>
    <source>
        <strain evidence="9 10">ATCC BAA-1139</strain>
    </source>
</reference>